<comment type="caution">
    <text evidence="2">The sequence shown here is derived from an EMBL/GenBank/DDBJ whole genome shotgun (WGS) entry which is preliminary data.</text>
</comment>
<feature type="non-terminal residue" evidence="2">
    <location>
        <position position="55"/>
    </location>
</feature>
<feature type="compositionally biased region" description="Polar residues" evidence="1">
    <location>
        <begin position="1"/>
        <end position="17"/>
    </location>
</feature>
<evidence type="ECO:0000256" key="1">
    <source>
        <dbReference type="SAM" id="MobiDB-lite"/>
    </source>
</evidence>
<accession>A0A9P7Q9G3</accession>
<reference evidence="2 3" key="1">
    <citation type="journal article" date="2020" name="bioRxiv">
        <title>Whole genome comparisons of ergot fungi reveals the divergence and evolution of species within the genus Claviceps are the result of varying mechanisms driving genome evolution and host range expansion.</title>
        <authorList>
            <person name="Wyka S.A."/>
            <person name="Mondo S.J."/>
            <person name="Liu M."/>
            <person name="Dettman J."/>
            <person name="Nalam V."/>
            <person name="Broders K.D."/>
        </authorList>
    </citation>
    <scope>NUCLEOTIDE SEQUENCE [LARGE SCALE GENOMIC DNA]</scope>
    <source>
        <strain evidence="2 3">Clav52</strain>
    </source>
</reference>
<feature type="region of interest" description="Disordered" evidence="1">
    <location>
        <begin position="1"/>
        <end position="25"/>
    </location>
</feature>
<dbReference type="AlphaFoldDB" id="A0A9P7Q9G3"/>
<evidence type="ECO:0000313" key="2">
    <source>
        <dbReference type="EMBL" id="KAG6282728.1"/>
    </source>
</evidence>
<protein>
    <submittedName>
        <fullName evidence="2">Uncharacterized protein</fullName>
    </submittedName>
</protein>
<dbReference type="EMBL" id="SRRH01001133">
    <property type="protein sequence ID" value="KAG6282728.1"/>
    <property type="molecule type" value="Genomic_DNA"/>
</dbReference>
<gene>
    <name evidence="2" type="ORF">E4U09_000523</name>
</gene>
<name>A0A9P7Q9G3_9HYPO</name>
<organism evidence="2 3">
    <name type="scientific">Claviceps aff. purpurea</name>
    <dbReference type="NCBI Taxonomy" id="1967640"/>
    <lineage>
        <taxon>Eukaryota</taxon>
        <taxon>Fungi</taxon>
        <taxon>Dikarya</taxon>
        <taxon>Ascomycota</taxon>
        <taxon>Pezizomycotina</taxon>
        <taxon>Sordariomycetes</taxon>
        <taxon>Hypocreomycetidae</taxon>
        <taxon>Hypocreales</taxon>
        <taxon>Clavicipitaceae</taxon>
        <taxon>Claviceps</taxon>
    </lineage>
</organism>
<sequence length="55" mass="5604">MRSDMSPTMQSSVSAASQPDCPTAAEDARVIAGQLESCRNLPAVPDGSELAVLAA</sequence>
<keyword evidence="3" id="KW-1185">Reference proteome</keyword>
<proteinExistence type="predicted"/>
<dbReference type="Proteomes" id="UP000707071">
    <property type="component" value="Unassembled WGS sequence"/>
</dbReference>
<evidence type="ECO:0000313" key="3">
    <source>
        <dbReference type="Proteomes" id="UP000707071"/>
    </source>
</evidence>